<keyword evidence="5 6" id="KW-0472">Membrane</keyword>
<evidence type="ECO:0000256" key="1">
    <source>
        <dbReference type="ARBA" id="ARBA00004141"/>
    </source>
</evidence>
<keyword evidence="3 6" id="KW-0812">Transmembrane</keyword>
<evidence type="ECO:0000256" key="3">
    <source>
        <dbReference type="ARBA" id="ARBA00022692"/>
    </source>
</evidence>
<dbReference type="GO" id="GO:0016787">
    <property type="term" value="F:hydrolase activity"/>
    <property type="evidence" value="ECO:0007669"/>
    <property type="project" value="TreeGrafter"/>
</dbReference>
<feature type="transmembrane region" description="Helical" evidence="6">
    <location>
        <begin position="136"/>
        <end position="154"/>
    </location>
</feature>
<dbReference type="Pfam" id="PF07947">
    <property type="entry name" value="YhhN"/>
    <property type="match status" value="1"/>
</dbReference>
<keyword evidence="8" id="KW-1185">Reference proteome</keyword>
<accession>A0A6N4V8P8</accession>
<dbReference type="PANTHER" id="PTHR31885:SF6">
    <property type="entry name" value="GH04784P"/>
    <property type="match status" value="1"/>
</dbReference>
<evidence type="ECO:0000313" key="7">
    <source>
        <dbReference type="EMBL" id="BBX51976.1"/>
    </source>
</evidence>
<dbReference type="EMBL" id="AP022570">
    <property type="protein sequence ID" value="BBX51976.1"/>
    <property type="molecule type" value="Genomic_DNA"/>
</dbReference>
<evidence type="ECO:0000256" key="4">
    <source>
        <dbReference type="ARBA" id="ARBA00022989"/>
    </source>
</evidence>
<dbReference type="Proteomes" id="UP000466785">
    <property type="component" value="Chromosome"/>
</dbReference>
<evidence type="ECO:0000256" key="2">
    <source>
        <dbReference type="ARBA" id="ARBA00007375"/>
    </source>
</evidence>
<comment type="subcellular location">
    <subcellularLocation>
        <location evidence="1">Membrane</location>
        <topology evidence="1">Multi-pass membrane protein</topology>
    </subcellularLocation>
</comment>
<feature type="transmembrane region" description="Helical" evidence="6">
    <location>
        <begin position="21"/>
        <end position="42"/>
    </location>
</feature>
<dbReference type="AlphaFoldDB" id="A0A6N4V8P8"/>
<comment type="similarity">
    <text evidence="2">Belongs to the TMEM86 family.</text>
</comment>
<protein>
    <submittedName>
        <fullName evidence="7">Lysoplasmalogenase</fullName>
    </submittedName>
</protein>
<sequence length="253" mass="26414">MTQARRRREPTVPVGSSRSRTLWFGAALVAVGYGVFLIVVATRVPSGADLTGQFALQPAAKALTAVLLAAAAVGHPVVRERRWLIGALLFSAAGDYLLAMPWWEASFVLGLAAFLIAHLCFLAALVPLAAPTPTRLAAAGLTVASCVALLIWFWPRLIAEGMAVPVTLYIAVLGAMVCAALLADLPTPWTALGAVSFAVSDAMIGISRFVLGDERLAVPIWWFYAASLLLLTAGLLFGRSFGSPSGASATPAG</sequence>
<feature type="transmembrane region" description="Helical" evidence="6">
    <location>
        <begin position="83"/>
        <end position="103"/>
    </location>
</feature>
<dbReference type="RefSeq" id="WP_163675008.1">
    <property type="nucleotide sequence ID" value="NZ_AP022570.1"/>
</dbReference>
<keyword evidence="4 6" id="KW-1133">Transmembrane helix</keyword>
<proteinExistence type="inferred from homology"/>
<reference evidence="7 8" key="1">
    <citation type="journal article" date="2019" name="Emerg. Microbes Infect.">
        <title>Comprehensive subspecies identification of 175 nontuberculous mycobacteria species based on 7547 genomic profiles.</title>
        <authorList>
            <person name="Matsumoto Y."/>
            <person name="Kinjo T."/>
            <person name="Motooka D."/>
            <person name="Nabeya D."/>
            <person name="Jung N."/>
            <person name="Uechi K."/>
            <person name="Horii T."/>
            <person name="Iida T."/>
            <person name="Fujita J."/>
            <person name="Nakamura S."/>
        </authorList>
    </citation>
    <scope>NUCLEOTIDE SEQUENCE [LARGE SCALE GENOMIC DNA]</scope>
    <source>
        <strain evidence="7 8">JCM 12603</strain>
    </source>
</reference>
<evidence type="ECO:0000256" key="6">
    <source>
        <dbReference type="SAM" id="Phobius"/>
    </source>
</evidence>
<evidence type="ECO:0000256" key="5">
    <source>
        <dbReference type="ARBA" id="ARBA00023136"/>
    </source>
</evidence>
<feature type="transmembrane region" description="Helical" evidence="6">
    <location>
        <begin position="54"/>
        <end position="74"/>
    </location>
</feature>
<dbReference type="InterPro" id="IPR012506">
    <property type="entry name" value="TMEM86B-like"/>
</dbReference>
<name>A0A6N4V8P8_9MYCO</name>
<dbReference type="KEGG" id="mpof:MPOR_30020"/>
<evidence type="ECO:0000313" key="8">
    <source>
        <dbReference type="Proteomes" id="UP000466785"/>
    </source>
</evidence>
<feature type="transmembrane region" description="Helical" evidence="6">
    <location>
        <begin position="190"/>
        <end position="210"/>
    </location>
</feature>
<feature type="transmembrane region" description="Helical" evidence="6">
    <location>
        <begin position="216"/>
        <end position="237"/>
    </location>
</feature>
<dbReference type="GO" id="GO:0016020">
    <property type="term" value="C:membrane"/>
    <property type="evidence" value="ECO:0007669"/>
    <property type="project" value="UniProtKB-SubCell"/>
</dbReference>
<dbReference type="PANTHER" id="PTHR31885">
    <property type="entry name" value="GH04784P"/>
    <property type="match status" value="1"/>
</dbReference>
<feature type="transmembrane region" description="Helical" evidence="6">
    <location>
        <begin position="166"/>
        <end position="183"/>
    </location>
</feature>
<feature type="transmembrane region" description="Helical" evidence="6">
    <location>
        <begin position="109"/>
        <end position="129"/>
    </location>
</feature>
<organism evidence="7 8">
    <name type="scientific">Mycolicibacterium poriferae</name>
    <dbReference type="NCBI Taxonomy" id="39694"/>
    <lineage>
        <taxon>Bacteria</taxon>
        <taxon>Bacillati</taxon>
        <taxon>Actinomycetota</taxon>
        <taxon>Actinomycetes</taxon>
        <taxon>Mycobacteriales</taxon>
        <taxon>Mycobacteriaceae</taxon>
        <taxon>Mycolicibacterium</taxon>
    </lineage>
</organism>
<gene>
    <name evidence="7" type="ORF">MPOR_30020</name>
</gene>